<protein>
    <submittedName>
        <fullName evidence="9">Phospholipid carrier-dependent glycosyltransferase</fullName>
    </submittedName>
</protein>
<dbReference type="InterPro" id="IPR011990">
    <property type="entry name" value="TPR-like_helical_dom_sf"/>
</dbReference>
<dbReference type="Proteomes" id="UP000428260">
    <property type="component" value="Chromosome"/>
</dbReference>
<feature type="transmembrane region" description="Helical" evidence="7">
    <location>
        <begin position="327"/>
        <end position="346"/>
    </location>
</feature>
<feature type="transmembrane region" description="Helical" evidence="7">
    <location>
        <begin position="12"/>
        <end position="36"/>
    </location>
</feature>
<proteinExistence type="predicted"/>
<keyword evidence="10" id="KW-1185">Reference proteome</keyword>
<feature type="transmembrane region" description="Helical" evidence="7">
    <location>
        <begin position="179"/>
        <end position="211"/>
    </location>
</feature>
<dbReference type="AlphaFoldDB" id="A0A6I6JQW1"/>
<reference evidence="9 10" key="1">
    <citation type="submission" date="2019-11" db="EMBL/GenBank/DDBJ databases">
        <authorList>
            <person name="Zheng R.K."/>
            <person name="Sun C.M."/>
        </authorList>
    </citation>
    <scope>NUCLEOTIDE SEQUENCE [LARGE SCALE GENOMIC DNA]</scope>
    <source>
        <strain evidence="9 10">WC007</strain>
    </source>
</reference>
<evidence type="ECO:0000313" key="9">
    <source>
        <dbReference type="EMBL" id="QGY43579.1"/>
    </source>
</evidence>
<comment type="subcellular location">
    <subcellularLocation>
        <location evidence="1">Endomembrane system</location>
        <topology evidence="1">Multi-pass membrane protein</topology>
    </subcellularLocation>
</comment>
<feature type="transmembrane region" description="Helical" evidence="7">
    <location>
        <begin position="93"/>
        <end position="114"/>
    </location>
</feature>
<dbReference type="InterPro" id="IPR003342">
    <property type="entry name" value="ArnT-like_N"/>
</dbReference>
<dbReference type="GO" id="GO:0012505">
    <property type="term" value="C:endomembrane system"/>
    <property type="evidence" value="ECO:0007669"/>
    <property type="project" value="UniProtKB-SubCell"/>
</dbReference>
<keyword evidence="6 7" id="KW-0472">Membrane</keyword>
<dbReference type="Pfam" id="PF02366">
    <property type="entry name" value="PMT"/>
    <property type="match status" value="1"/>
</dbReference>
<feature type="transmembrane region" description="Helical" evidence="7">
    <location>
        <begin position="232"/>
        <end position="251"/>
    </location>
</feature>
<keyword evidence="2" id="KW-0328">Glycosyltransferase</keyword>
<dbReference type="KEGG" id="mcos:GM418_07865"/>
<evidence type="ECO:0000256" key="2">
    <source>
        <dbReference type="ARBA" id="ARBA00022676"/>
    </source>
</evidence>
<evidence type="ECO:0000256" key="1">
    <source>
        <dbReference type="ARBA" id="ARBA00004127"/>
    </source>
</evidence>
<keyword evidence="5 7" id="KW-1133">Transmembrane helix</keyword>
<feature type="transmembrane region" description="Helical" evidence="7">
    <location>
        <begin position="358"/>
        <end position="377"/>
    </location>
</feature>
<dbReference type="GO" id="GO:0000030">
    <property type="term" value="F:mannosyltransferase activity"/>
    <property type="evidence" value="ECO:0007669"/>
    <property type="project" value="InterPro"/>
</dbReference>
<evidence type="ECO:0000256" key="3">
    <source>
        <dbReference type="ARBA" id="ARBA00022679"/>
    </source>
</evidence>
<evidence type="ECO:0000259" key="8">
    <source>
        <dbReference type="Pfam" id="PF02366"/>
    </source>
</evidence>
<evidence type="ECO:0000256" key="5">
    <source>
        <dbReference type="ARBA" id="ARBA00022989"/>
    </source>
</evidence>
<dbReference type="SUPFAM" id="SSF48452">
    <property type="entry name" value="TPR-like"/>
    <property type="match status" value="1"/>
</dbReference>
<keyword evidence="3 9" id="KW-0808">Transferase</keyword>
<dbReference type="GO" id="GO:0016020">
    <property type="term" value="C:membrane"/>
    <property type="evidence" value="ECO:0007669"/>
    <property type="project" value="InterPro"/>
</dbReference>
<evidence type="ECO:0000313" key="10">
    <source>
        <dbReference type="Proteomes" id="UP000428260"/>
    </source>
</evidence>
<dbReference type="GO" id="GO:0006493">
    <property type="term" value="P:protein O-linked glycosylation"/>
    <property type="evidence" value="ECO:0007669"/>
    <property type="project" value="InterPro"/>
</dbReference>
<evidence type="ECO:0000256" key="4">
    <source>
        <dbReference type="ARBA" id="ARBA00022692"/>
    </source>
</evidence>
<evidence type="ECO:0000256" key="6">
    <source>
        <dbReference type="ARBA" id="ARBA00023136"/>
    </source>
</evidence>
<name>A0A6I6JQW1_9BACT</name>
<dbReference type="Gene3D" id="1.25.40.10">
    <property type="entry name" value="Tetratricopeptide repeat domain"/>
    <property type="match status" value="1"/>
</dbReference>
<accession>A0A6I6JQW1</accession>
<keyword evidence="4 7" id="KW-0812">Transmembrane</keyword>
<sequence>MNKELNIVQSKNVFFAILLIVAVVLGILTPGAAVNVDEQLHYPHAKKVVDWYFTGGKDKSCLDTPITNLKYYGQSVDNYTALVNRVFHFENEFLVRHYTGAFFFLLLCFFSGLVSHQLTNSYWISSVTVLVLVFMPRLFGQAFGNLKDIPFATGYIAGVYMIVRYLMELPKPKWETAILLGAAIAFTCSVRIGGLILFGYLGLFGVLYFVLKPFELKHIVSTRPCFVRLTGQLIVIIIIGYFAGLLFWPYALQNVLKNPLESLGVMEHYKVSIRQIFEGDVIWSTQLPWYYWPKWLLISTPEFVFLGFFTYLFLLFKSGLRQNVQGFLYESFLIFSFLFPIVYVLLIKSNLYSGVRQLFFVLPPLAIISSLGIHRFFKLSIKPAYRYAGTILFFLLMLMPFSHQAKTFPVDYIYFNSFSGGNKSAWSNYEYDYYFHGLKEPAGLLKEMTGENKIIVASNCNLSNYFDDLPNVTYRYVKYLERSSYDWDYGIFGVNYIHPYLLKNDKWQSTTALKTFYHKGNPIAVLLIRKSKGDYQGIVELENGNYFDAEHELIYSLDEDPQNVWLMVQLAKIYLLKDDLENFNKYVQKGREIYPLYEPFYLLEAQKLYNENNFRASYAKLEELIQINRRYKPAKLLLQEVKDKLDIN</sequence>
<feature type="domain" description="ArnT-like N-terminal" evidence="8">
    <location>
        <begin position="85"/>
        <end position="221"/>
    </location>
</feature>
<feature type="transmembrane region" description="Helical" evidence="7">
    <location>
        <begin position="120"/>
        <end position="139"/>
    </location>
</feature>
<feature type="transmembrane region" description="Helical" evidence="7">
    <location>
        <begin position="151"/>
        <end position="167"/>
    </location>
</feature>
<organism evidence="9 10">
    <name type="scientific">Maribellus comscasis</name>
    <dbReference type="NCBI Taxonomy" id="2681766"/>
    <lineage>
        <taxon>Bacteria</taxon>
        <taxon>Pseudomonadati</taxon>
        <taxon>Bacteroidota</taxon>
        <taxon>Bacteroidia</taxon>
        <taxon>Marinilabiliales</taxon>
        <taxon>Prolixibacteraceae</taxon>
        <taxon>Maribellus</taxon>
    </lineage>
</organism>
<feature type="transmembrane region" description="Helical" evidence="7">
    <location>
        <begin position="295"/>
        <end position="315"/>
    </location>
</feature>
<evidence type="ECO:0000256" key="7">
    <source>
        <dbReference type="SAM" id="Phobius"/>
    </source>
</evidence>
<gene>
    <name evidence="9" type="ORF">GM418_07865</name>
</gene>
<dbReference type="RefSeq" id="WP_158864848.1">
    <property type="nucleotide sequence ID" value="NZ_CP046401.1"/>
</dbReference>
<dbReference type="EMBL" id="CP046401">
    <property type="protein sequence ID" value="QGY43579.1"/>
    <property type="molecule type" value="Genomic_DNA"/>
</dbReference>